<proteinExistence type="predicted"/>
<protein>
    <submittedName>
        <fullName evidence="1">Uncharacterized protein</fullName>
    </submittedName>
</protein>
<dbReference type="EMBL" id="JACJTM010000029">
    <property type="protein sequence ID" value="MBD2686243.1"/>
    <property type="molecule type" value="Genomic_DNA"/>
</dbReference>
<comment type="caution">
    <text evidence="1">The sequence shown here is derived from an EMBL/GenBank/DDBJ whole genome shotgun (WGS) entry which is preliminary data.</text>
</comment>
<keyword evidence="2" id="KW-1185">Reference proteome</keyword>
<organism evidence="1 2">
    <name type="scientific">Aphanizomenon flos-aquae FACHB-1249</name>
    <dbReference type="NCBI Taxonomy" id="2692889"/>
    <lineage>
        <taxon>Bacteria</taxon>
        <taxon>Bacillati</taxon>
        <taxon>Cyanobacteriota</taxon>
        <taxon>Cyanophyceae</taxon>
        <taxon>Nostocales</taxon>
        <taxon>Aphanizomenonaceae</taxon>
        <taxon>Aphanizomenon</taxon>
    </lineage>
</organism>
<sequence length="79" mass="9001">MIDHNDIYLWEIQAAAISDIFPAHRCLNSCDFTWGVKSYFSTVKAIPAGCFAIAFGTEFRTIAPLHHYLTKSDRFDKLC</sequence>
<evidence type="ECO:0000313" key="1">
    <source>
        <dbReference type="EMBL" id="MBD2686243.1"/>
    </source>
</evidence>
<evidence type="ECO:0000313" key="2">
    <source>
        <dbReference type="Proteomes" id="UP000660270"/>
    </source>
</evidence>
<accession>A0ABR8IVL5</accession>
<name>A0ABR8IVL5_APHFL</name>
<reference evidence="1 2" key="1">
    <citation type="journal article" date="2020" name="ISME J.">
        <title>Comparative genomics reveals insights into cyanobacterial evolution and habitat adaptation.</title>
        <authorList>
            <person name="Chen M.Y."/>
            <person name="Teng W.K."/>
            <person name="Zhao L."/>
            <person name="Hu C.X."/>
            <person name="Zhou Y.K."/>
            <person name="Han B.P."/>
            <person name="Song L.R."/>
            <person name="Shu W.S."/>
        </authorList>
    </citation>
    <scope>NUCLEOTIDE SEQUENCE [LARGE SCALE GENOMIC DNA]</scope>
    <source>
        <strain evidence="1 2">FACHB-1249</strain>
    </source>
</reference>
<gene>
    <name evidence="1" type="ORF">H6G43_13665</name>
</gene>
<dbReference type="Proteomes" id="UP000660270">
    <property type="component" value="Unassembled WGS sequence"/>
</dbReference>